<dbReference type="Proteomes" id="UP000266552">
    <property type="component" value="Chromosome"/>
</dbReference>
<name>A0A385TRS6_PAELA</name>
<dbReference type="AlphaFoldDB" id="A0A385TRS6"/>
<dbReference type="EMBL" id="CP032412">
    <property type="protein sequence ID" value="AYB46273.1"/>
    <property type="molecule type" value="Genomic_DNA"/>
</dbReference>
<keyword evidence="2" id="KW-1185">Reference proteome</keyword>
<protein>
    <submittedName>
        <fullName evidence="1">Uncharacterized protein</fullName>
    </submittedName>
</protein>
<evidence type="ECO:0000313" key="2">
    <source>
        <dbReference type="Proteomes" id="UP000266552"/>
    </source>
</evidence>
<sequence length="274" mass="31279">MPFDNTIKNMQTPGRLHALCKLLQSGSYKKEKLRELLQPESLNLGSEFLQFKEVWRLAEKGDLLRIDESGIVSLNDFPKGQDIMDIVVFRQWILKVLIAGPDYTFNKFTRWFIQRGENVLYDSTERLETEFFKEVSAKYTTKREYNASANIPAWMNWASYFGLGYTHSGLFIPNAAGRLREAIGQDSELCESKRIRMSEFNGWLQTHCPELATEGESHVFTFAVSAGLRTLHDIGYLRLEAGADTTNAWYLTENNMHDVQSLVTSLELLGGESA</sequence>
<organism evidence="1 2">
    <name type="scientific">Paenibacillus lautus</name>
    <name type="common">Bacillus lautus</name>
    <dbReference type="NCBI Taxonomy" id="1401"/>
    <lineage>
        <taxon>Bacteria</taxon>
        <taxon>Bacillati</taxon>
        <taxon>Bacillota</taxon>
        <taxon>Bacilli</taxon>
        <taxon>Bacillales</taxon>
        <taxon>Paenibacillaceae</taxon>
        <taxon>Paenibacillus</taxon>
    </lineage>
</organism>
<accession>A0A385TRS6</accession>
<dbReference type="RefSeq" id="WP_119849892.1">
    <property type="nucleotide sequence ID" value="NZ_CP032412.1"/>
</dbReference>
<evidence type="ECO:0000313" key="1">
    <source>
        <dbReference type="EMBL" id="AYB46273.1"/>
    </source>
</evidence>
<reference evidence="1 2" key="1">
    <citation type="submission" date="2018-09" db="EMBL/GenBank/DDBJ databases">
        <title>Genome Sequence of Paenibacillus lautus Strain E7593-69, Azo Dye-Degrading Bacteria, Isolated from Commercial Tattoo Inks.</title>
        <authorList>
            <person name="Nho S.W."/>
            <person name="Kim S.-J."/>
            <person name="Kweon O."/>
            <person name="Cerniglia C.E."/>
        </authorList>
    </citation>
    <scope>NUCLEOTIDE SEQUENCE [LARGE SCALE GENOMIC DNA]</scope>
    <source>
        <strain evidence="1 2">E7593-69</strain>
    </source>
</reference>
<proteinExistence type="predicted"/>
<gene>
    <name evidence="1" type="ORF">D5F53_24560</name>
</gene>
<dbReference type="KEGG" id="plw:D5F53_24560"/>